<evidence type="ECO:0000256" key="2">
    <source>
        <dbReference type="SAM" id="Phobius"/>
    </source>
</evidence>
<keyword evidence="2" id="KW-1133">Transmembrane helix</keyword>
<dbReference type="AlphaFoldDB" id="A0A1Y2B7H0"/>
<evidence type="ECO:0000313" key="3">
    <source>
        <dbReference type="EMBL" id="ORY30417.1"/>
    </source>
</evidence>
<keyword evidence="2" id="KW-0472">Membrane</keyword>
<proteinExistence type="predicted"/>
<feature type="compositionally biased region" description="Low complexity" evidence="1">
    <location>
        <begin position="290"/>
        <end position="309"/>
    </location>
</feature>
<protein>
    <submittedName>
        <fullName evidence="3">Uncharacterized protein</fullName>
    </submittedName>
</protein>
<feature type="transmembrane region" description="Helical" evidence="2">
    <location>
        <begin position="249"/>
        <end position="267"/>
    </location>
</feature>
<feature type="transmembrane region" description="Helical" evidence="2">
    <location>
        <begin position="81"/>
        <end position="97"/>
    </location>
</feature>
<evidence type="ECO:0000256" key="1">
    <source>
        <dbReference type="SAM" id="MobiDB-lite"/>
    </source>
</evidence>
<accession>A0A1Y2B7H0</accession>
<feature type="transmembrane region" description="Helical" evidence="2">
    <location>
        <begin position="12"/>
        <end position="28"/>
    </location>
</feature>
<feature type="region of interest" description="Disordered" evidence="1">
    <location>
        <begin position="290"/>
        <end position="329"/>
    </location>
</feature>
<keyword evidence="2" id="KW-0812">Transmembrane</keyword>
<name>A0A1Y2B7H0_9FUNG</name>
<dbReference type="EMBL" id="MCOG01000174">
    <property type="protein sequence ID" value="ORY30417.1"/>
    <property type="molecule type" value="Genomic_DNA"/>
</dbReference>
<evidence type="ECO:0000313" key="4">
    <source>
        <dbReference type="Proteomes" id="UP000193920"/>
    </source>
</evidence>
<comment type="caution">
    <text evidence="3">The sequence shown here is derived from an EMBL/GenBank/DDBJ whole genome shotgun (WGS) entry which is preliminary data.</text>
</comment>
<organism evidence="3 4">
    <name type="scientific">Neocallimastix californiae</name>
    <dbReference type="NCBI Taxonomy" id="1754190"/>
    <lineage>
        <taxon>Eukaryota</taxon>
        <taxon>Fungi</taxon>
        <taxon>Fungi incertae sedis</taxon>
        <taxon>Chytridiomycota</taxon>
        <taxon>Chytridiomycota incertae sedis</taxon>
        <taxon>Neocallimastigomycetes</taxon>
        <taxon>Neocallimastigales</taxon>
        <taxon>Neocallimastigaceae</taxon>
        <taxon>Neocallimastix</taxon>
    </lineage>
</organism>
<feature type="compositionally biased region" description="Basic and acidic residues" evidence="1">
    <location>
        <begin position="312"/>
        <end position="327"/>
    </location>
</feature>
<feature type="transmembrane region" description="Helical" evidence="2">
    <location>
        <begin position="113"/>
        <end position="130"/>
    </location>
</feature>
<reference evidence="3 4" key="1">
    <citation type="submission" date="2016-08" db="EMBL/GenBank/DDBJ databases">
        <title>A Parts List for Fungal Cellulosomes Revealed by Comparative Genomics.</title>
        <authorList>
            <consortium name="DOE Joint Genome Institute"/>
            <person name="Haitjema C.H."/>
            <person name="Gilmore S.P."/>
            <person name="Henske J.K."/>
            <person name="Solomon K.V."/>
            <person name="De Groot R."/>
            <person name="Kuo A."/>
            <person name="Mondo S.J."/>
            <person name="Salamov A.A."/>
            <person name="Labutti K."/>
            <person name="Zhao Z."/>
            <person name="Chiniquy J."/>
            <person name="Barry K."/>
            <person name="Brewer H.M."/>
            <person name="Purvine S.O."/>
            <person name="Wright A.T."/>
            <person name="Boxma B."/>
            <person name="Van Alen T."/>
            <person name="Hackstein J.H."/>
            <person name="Baker S.E."/>
            <person name="Grigoriev I.V."/>
            <person name="O'Malley M.A."/>
        </authorList>
    </citation>
    <scope>NUCLEOTIDE SEQUENCE [LARGE SCALE GENOMIC DNA]</scope>
    <source>
        <strain evidence="3 4">G1</strain>
    </source>
</reference>
<keyword evidence="4" id="KW-1185">Reference proteome</keyword>
<gene>
    <name evidence="3" type="ORF">LY90DRAFT_673812</name>
</gene>
<dbReference type="Proteomes" id="UP000193920">
    <property type="component" value="Unassembled WGS sequence"/>
</dbReference>
<sequence length="507" mass="58525">MPTATQENIALAEHIVSFISLIVAYIFNENSNIKCIVFINMLQHIIKIIRIIFFGFDLDYSKTNIWFCIIHSFINDFSRNAVVTFSCVLIFSLYYAYKRPVSFSKNHKKYRRYIYTFVVLFISSFILISLKESIFNQYTPQEMQSRNNCSDAYKYKFYQFLLISPLPNVLFIFPAMFCAISLMFKIKNPRNDLNITDINNKTNISFSRWIRILLITSILCIISVIYLFIDIKVALKAKIYKVEKENIDFIYYINASLGILIMIFTVSPSQVKAKFNKKENSIITDYNYKRSNSSSSKTNSNKPSTYSNNGTLRKDSITSENEIHEDVSNSTIHNNMRMDVANMSIGESQINSTNFSNNQNAVLSSPSMVYFKNILTNKNEKPLTNNNGISITDIEIIDNDDDKEVSSMSPNNSYMNYGGSMIYNAYNNNNLSFNNHISQNKSIIQDNIISLNSDISNNNGISYNNNIFYNNNNKRISNDNSTVVDTSRDTDDFKYLLNYNKNNPNKK</sequence>
<feature type="transmembrane region" description="Helical" evidence="2">
    <location>
        <begin position="160"/>
        <end position="184"/>
    </location>
</feature>
<feature type="transmembrane region" description="Helical" evidence="2">
    <location>
        <begin position="209"/>
        <end position="229"/>
    </location>
</feature>